<organism evidence="3 4">
    <name type="scientific">Acidisoma silvae</name>
    <dbReference type="NCBI Taxonomy" id="2802396"/>
    <lineage>
        <taxon>Bacteria</taxon>
        <taxon>Pseudomonadati</taxon>
        <taxon>Pseudomonadota</taxon>
        <taxon>Alphaproteobacteria</taxon>
        <taxon>Acetobacterales</taxon>
        <taxon>Acidocellaceae</taxon>
        <taxon>Acidisoma</taxon>
    </lineage>
</organism>
<dbReference type="Proteomes" id="UP000708298">
    <property type="component" value="Unassembled WGS sequence"/>
</dbReference>
<accession>A0A964DZH1</accession>
<comment type="caution">
    <text evidence="3">The sequence shown here is derived from an EMBL/GenBank/DDBJ whole genome shotgun (WGS) entry which is preliminary data.</text>
</comment>
<reference evidence="3" key="1">
    <citation type="journal article" date="2021" name="Microorganisms">
        <title>Acidisoma silvae sp. nov. and Acidisomacellulosilytica sp. nov., Two Acidophilic Bacteria Isolated from Decaying Wood, Hydrolyzing Cellulose and Producing Poly-3-hydroxybutyrate.</title>
        <authorList>
            <person name="Mieszkin S."/>
            <person name="Pouder E."/>
            <person name="Uroz S."/>
            <person name="Simon-Colin C."/>
            <person name="Alain K."/>
        </authorList>
    </citation>
    <scope>NUCLEOTIDE SEQUENCE</scope>
    <source>
        <strain evidence="3">HW T2.11</strain>
    </source>
</reference>
<keyword evidence="2" id="KW-1133">Transmembrane helix</keyword>
<sequence length="56" mass="6346">MPFDGTNFHERPSQPGPEMPSDKVLSRFVLFLAVALFVMPFSMFGLVDLVHFIFGK</sequence>
<dbReference type="EMBL" id="JAESVB010000005">
    <property type="protein sequence ID" value="MCB8876122.1"/>
    <property type="molecule type" value="Genomic_DNA"/>
</dbReference>
<protein>
    <submittedName>
        <fullName evidence="3">Uncharacterized protein</fullName>
    </submittedName>
</protein>
<evidence type="ECO:0000256" key="2">
    <source>
        <dbReference type="SAM" id="Phobius"/>
    </source>
</evidence>
<feature type="transmembrane region" description="Helical" evidence="2">
    <location>
        <begin position="28"/>
        <end position="54"/>
    </location>
</feature>
<proteinExistence type="predicted"/>
<keyword evidence="2" id="KW-0812">Transmembrane</keyword>
<feature type="region of interest" description="Disordered" evidence="1">
    <location>
        <begin position="1"/>
        <end position="21"/>
    </location>
</feature>
<evidence type="ECO:0000313" key="4">
    <source>
        <dbReference type="Proteomes" id="UP000708298"/>
    </source>
</evidence>
<dbReference type="RefSeq" id="WP_227321781.1">
    <property type="nucleotide sequence ID" value="NZ_JAESVB010000005.1"/>
</dbReference>
<gene>
    <name evidence="3" type="ORF">ASILVAE211_13095</name>
</gene>
<dbReference type="AlphaFoldDB" id="A0A964DZH1"/>
<evidence type="ECO:0000313" key="3">
    <source>
        <dbReference type="EMBL" id="MCB8876122.1"/>
    </source>
</evidence>
<name>A0A964DZH1_9PROT</name>
<keyword evidence="2" id="KW-0472">Membrane</keyword>
<keyword evidence="4" id="KW-1185">Reference proteome</keyword>
<reference evidence="3" key="2">
    <citation type="submission" date="2021-01" db="EMBL/GenBank/DDBJ databases">
        <authorList>
            <person name="Mieszkin S."/>
            <person name="Pouder E."/>
            <person name="Alain K."/>
        </authorList>
    </citation>
    <scope>NUCLEOTIDE SEQUENCE</scope>
    <source>
        <strain evidence="3">HW T2.11</strain>
    </source>
</reference>
<evidence type="ECO:0000256" key="1">
    <source>
        <dbReference type="SAM" id="MobiDB-lite"/>
    </source>
</evidence>